<proteinExistence type="predicted"/>
<sequence length="62" mass="7047">MQSPRVLEDFAATVVSTPSAISQWKSLLVKRRIFFQSSSSTYVPSALKSPSTMMFFWQRETA</sequence>
<organism evidence="1 2">
    <name type="scientific">Dissostichus mawsoni</name>
    <name type="common">Antarctic cod</name>
    <dbReference type="NCBI Taxonomy" id="36200"/>
    <lineage>
        <taxon>Eukaryota</taxon>
        <taxon>Metazoa</taxon>
        <taxon>Chordata</taxon>
        <taxon>Craniata</taxon>
        <taxon>Vertebrata</taxon>
        <taxon>Euteleostomi</taxon>
        <taxon>Actinopterygii</taxon>
        <taxon>Neopterygii</taxon>
        <taxon>Teleostei</taxon>
        <taxon>Neoteleostei</taxon>
        <taxon>Acanthomorphata</taxon>
        <taxon>Eupercaria</taxon>
        <taxon>Perciformes</taxon>
        <taxon>Notothenioidei</taxon>
        <taxon>Nototheniidae</taxon>
        <taxon>Dissostichus</taxon>
    </lineage>
</organism>
<evidence type="ECO:0000313" key="2">
    <source>
        <dbReference type="Proteomes" id="UP000518266"/>
    </source>
</evidence>
<reference evidence="1 2" key="1">
    <citation type="submission" date="2020-03" db="EMBL/GenBank/DDBJ databases">
        <title>Dissostichus mawsoni Genome sequencing and assembly.</title>
        <authorList>
            <person name="Park H."/>
        </authorList>
    </citation>
    <scope>NUCLEOTIDE SEQUENCE [LARGE SCALE GENOMIC DNA]</scope>
    <source>
        <strain evidence="1">DM0001</strain>
        <tissue evidence="1">Muscle</tissue>
    </source>
</reference>
<name>A0A7J5YC26_DISMA</name>
<keyword evidence="2" id="KW-1185">Reference proteome</keyword>
<accession>A0A7J5YC26</accession>
<dbReference type="Proteomes" id="UP000518266">
    <property type="component" value="Unassembled WGS sequence"/>
</dbReference>
<evidence type="ECO:0000313" key="1">
    <source>
        <dbReference type="EMBL" id="KAF3846965.1"/>
    </source>
</evidence>
<protein>
    <submittedName>
        <fullName evidence="1">Uncharacterized protein</fullName>
    </submittedName>
</protein>
<comment type="caution">
    <text evidence="1">The sequence shown here is derived from an EMBL/GenBank/DDBJ whole genome shotgun (WGS) entry which is preliminary data.</text>
</comment>
<dbReference type="EMBL" id="JAAKFY010000014">
    <property type="protein sequence ID" value="KAF3846965.1"/>
    <property type="molecule type" value="Genomic_DNA"/>
</dbReference>
<gene>
    <name evidence="1" type="ORF">F7725_004043</name>
</gene>
<dbReference type="AlphaFoldDB" id="A0A7J5YC26"/>